<evidence type="ECO:0000256" key="10">
    <source>
        <dbReference type="PROSITE-ProRule" id="PRU00042"/>
    </source>
</evidence>
<dbReference type="InterPro" id="IPR050636">
    <property type="entry name" value="C2H2-ZF_domain-containing"/>
</dbReference>
<evidence type="ECO:0000313" key="13">
    <source>
        <dbReference type="Proteomes" id="UP000694523"/>
    </source>
</evidence>
<feature type="domain" description="C2H2-type" evidence="11">
    <location>
        <begin position="282"/>
        <end position="310"/>
    </location>
</feature>
<accession>A0A8C6SRM4</accession>
<evidence type="ECO:0000256" key="3">
    <source>
        <dbReference type="ARBA" id="ARBA00022737"/>
    </source>
</evidence>
<dbReference type="FunFam" id="3.30.160.60:FF:000100">
    <property type="entry name" value="Zinc finger 45-like"/>
    <property type="match status" value="2"/>
</dbReference>
<evidence type="ECO:0000256" key="9">
    <source>
        <dbReference type="ARBA" id="ARBA00023242"/>
    </source>
</evidence>
<feature type="domain" description="C2H2-type" evidence="11">
    <location>
        <begin position="134"/>
        <end position="161"/>
    </location>
</feature>
<name>A0A8C6SRM4_9GOBI</name>
<keyword evidence="6" id="KW-0805">Transcription regulation</keyword>
<dbReference type="AlphaFoldDB" id="A0A8C6SRM4"/>
<dbReference type="FunFam" id="3.30.160.60:FF:000446">
    <property type="entry name" value="Zinc finger protein"/>
    <property type="match status" value="1"/>
</dbReference>
<reference evidence="12" key="2">
    <citation type="submission" date="2025-09" db="UniProtKB">
        <authorList>
            <consortium name="Ensembl"/>
        </authorList>
    </citation>
    <scope>IDENTIFICATION</scope>
</reference>
<evidence type="ECO:0000313" key="12">
    <source>
        <dbReference type="Ensembl" id="ENSNMLP00000010647.1"/>
    </source>
</evidence>
<evidence type="ECO:0000256" key="1">
    <source>
        <dbReference type="ARBA" id="ARBA00004123"/>
    </source>
</evidence>
<feature type="domain" description="C2H2-type" evidence="11">
    <location>
        <begin position="368"/>
        <end position="396"/>
    </location>
</feature>
<proteinExistence type="predicted"/>
<feature type="domain" description="C2H2-type" evidence="11">
    <location>
        <begin position="162"/>
        <end position="185"/>
    </location>
</feature>
<comment type="subcellular location">
    <subcellularLocation>
        <location evidence="1">Nucleus</location>
    </subcellularLocation>
</comment>
<dbReference type="GO" id="GO:0005634">
    <property type="term" value="C:nucleus"/>
    <property type="evidence" value="ECO:0007669"/>
    <property type="project" value="UniProtKB-SubCell"/>
</dbReference>
<dbReference type="Pfam" id="PF13912">
    <property type="entry name" value="zf-C2H2_6"/>
    <property type="match status" value="3"/>
</dbReference>
<keyword evidence="5" id="KW-0862">Zinc</keyword>
<dbReference type="PROSITE" id="PS50157">
    <property type="entry name" value="ZINC_FINGER_C2H2_2"/>
    <property type="match status" value="9"/>
</dbReference>
<evidence type="ECO:0000256" key="5">
    <source>
        <dbReference type="ARBA" id="ARBA00022833"/>
    </source>
</evidence>
<evidence type="ECO:0000259" key="11">
    <source>
        <dbReference type="PROSITE" id="PS50157"/>
    </source>
</evidence>
<reference evidence="12" key="1">
    <citation type="submission" date="2025-08" db="UniProtKB">
        <authorList>
            <consortium name="Ensembl"/>
        </authorList>
    </citation>
    <scope>IDENTIFICATION</scope>
</reference>
<dbReference type="Pfam" id="PF13894">
    <property type="entry name" value="zf-C2H2_4"/>
    <property type="match status" value="1"/>
</dbReference>
<dbReference type="Proteomes" id="UP000694523">
    <property type="component" value="Unplaced"/>
</dbReference>
<dbReference type="GO" id="GO:0008270">
    <property type="term" value="F:zinc ion binding"/>
    <property type="evidence" value="ECO:0007669"/>
    <property type="project" value="UniProtKB-KW"/>
</dbReference>
<dbReference type="FunFam" id="3.30.160.60:FF:000030">
    <property type="entry name" value="Zinc finger protein 628"/>
    <property type="match status" value="1"/>
</dbReference>
<dbReference type="Gene3D" id="3.30.160.60">
    <property type="entry name" value="Classic Zinc Finger"/>
    <property type="match status" value="8"/>
</dbReference>
<keyword evidence="4 10" id="KW-0863">Zinc-finger</keyword>
<evidence type="ECO:0000256" key="4">
    <source>
        <dbReference type="ARBA" id="ARBA00022771"/>
    </source>
</evidence>
<sequence>VTSLILEHPRRQWIIKVVPPNKPPATALYGTYQRAAVSLRPVWQVLQVQQAPGHTQKGSSRSTAQMRGLQEDVQQKAVLLRSVRYEIHHVIPAQDPHAQAHGERPYPCDQCGKAFASTVCLLQHKRNHSNDRPYECEQCGSGFKNKGALTGHMLIHMGERQHACDECGKLFRQGYNLLAHKRRVHNKIGEKKFSCPVCTKRFWTVRLLKAHKRTHKEPAYRCDQCGKCLKTIYNLSMHMQRHKGYNLIYCGKCRLNASSAEGVHNQKRIEKARVCSHGEKRYKCQQCRKLFATVSHLNRHNKFTHGEKRHECDQCGKAFADSLKLKRHLLTHSATKPRQFGCNRCGKYFQTMSIYRQHYNTHTKEIRYPCERCGTIYYVRSSLTQHLRKCQEGRSQSERDRGMFKLRRLEIRLQRVDM</sequence>
<keyword evidence="8" id="KW-0804">Transcription</keyword>
<evidence type="ECO:0000256" key="2">
    <source>
        <dbReference type="ARBA" id="ARBA00022723"/>
    </source>
</evidence>
<keyword evidence="13" id="KW-1185">Reference proteome</keyword>
<feature type="domain" description="C2H2-type" evidence="11">
    <location>
        <begin position="106"/>
        <end position="133"/>
    </location>
</feature>
<evidence type="ECO:0000256" key="6">
    <source>
        <dbReference type="ARBA" id="ARBA00023015"/>
    </source>
</evidence>
<dbReference type="GO" id="GO:0003677">
    <property type="term" value="F:DNA binding"/>
    <property type="evidence" value="ECO:0007669"/>
    <property type="project" value="UniProtKB-KW"/>
</dbReference>
<feature type="domain" description="C2H2-type" evidence="11">
    <location>
        <begin position="220"/>
        <end position="247"/>
    </location>
</feature>
<dbReference type="GO" id="GO:0032502">
    <property type="term" value="P:developmental process"/>
    <property type="evidence" value="ECO:0007669"/>
    <property type="project" value="UniProtKB-ARBA"/>
</dbReference>
<dbReference type="InterPro" id="IPR036236">
    <property type="entry name" value="Znf_C2H2_sf"/>
</dbReference>
<keyword evidence="3" id="KW-0677">Repeat</keyword>
<dbReference type="SUPFAM" id="SSF57667">
    <property type="entry name" value="beta-beta-alpha zinc fingers"/>
    <property type="match status" value="5"/>
</dbReference>
<dbReference type="FunFam" id="3.30.160.60:FF:000634">
    <property type="entry name" value="Zinc finger X-chromosomal protein"/>
    <property type="match status" value="1"/>
</dbReference>
<dbReference type="Pfam" id="PF00096">
    <property type="entry name" value="zf-C2H2"/>
    <property type="match status" value="2"/>
</dbReference>
<organism evidence="12 13">
    <name type="scientific">Neogobius melanostomus</name>
    <name type="common">round goby</name>
    <dbReference type="NCBI Taxonomy" id="47308"/>
    <lineage>
        <taxon>Eukaryota</taxon>
        <taxon>Metazoa</taxon>
        <taxon>Chordata</taxon>
        <taxon>Craniata</taxon>
        <taxon>Vertebrata</taxon>
        <taxon>Euteleostomi</taxon>
        <taxon>Actinopterygii</taxon>
        <taxon>Neopterygii</taxon>
        <taxon>Teleostei</taxon>
        <taxon>Neoteleostei</taxon>
        <taxon>Acanthomorphata</taxon>
        <taxon>Gobiaria</taxon>
        <taxon>Gobiiformes</taxon>
        <taxon>Gobioidei</taxon>
        <taxon>Gobiidae</taxon>
        <taxon>Benthophilinae</taxon>
        <taxon>Neogobiini</taxon>
        <taxon>Neogobius</taxon>
    </lineage>
</organism>
<dbReference type="Ensembl" id="ENSNMLT00000012045.1">
    <property type="protein sequence ID" value="ENSNMLP00000010647.1"/>
    <property type="gene ID" value="ENSNMLG00000007329.1"/>
</dbReference>
<dbReference type="FunFam" id="3.30.160.60:FF:000202">
    <property type="entry name" value="Zinc finger protein 574"/>
    <property type="match status" value="1"/>
</dbReference>
<keyword evidence="7" id="KW-0238">DNA-binding</keyword>
<evidence type="ECO:0000256" key="7">
    <source>
        <dbReference type="ARBA" id="ARBA00023125"/>
    </source>
</evidence>
<feature type="domain" description="C2H2-type" evidence="11">
    <location>
        <begin position="193"/>
        <end position="215"/>
    </location>
</feature>
<dbReference type="SMART" id="SM00355">
    <property type="entry name" value="ZnF_C2H2"/>
    <property type="match status" value="9"/>
</dbReference>
<dbReference type="PANTHER" id="PTHR47772">
    <property type="entry name" value="ZINC FINGER PROTEIN 200"/>
    <property type="match status" value="1"/>
</dbReference>
<dbReference type="PROSITE" id="PS00028">
    <property type="entry name" value="ZINC_FINGER_C2H2_1"/>
    <property type="match status" value="8"/>
</dbReference>
<protein>
    <recommendedName>
        <fullName evidence="11">C2H2-type domain-containing protein</fullName>
    </recommendedName>
</protein>
<dbReference type="PANTHER" id="PTHR47772:SF12">
    <property type="entry name" value="RB-ASSOCIATED KRAB ZINC FINGER-RELATED"/>
    <property type="match status" value="1"/>
</dbReference>
<feature type="domain" description="C2H2-type" evidence="11">
    <location>
        <begin position="340"/>
        <end position="367"/>
    </location>
</feature>
<feature type="domain" description="C2H2-type" evidence="11">
    <location>
        <begin position="310"/>
        <end position="337"/>
    </location>
</feature>
<dbReference type="InterPro" id="IPR013087">
    <property type="entry name" value="Znf_C2H2_type"/>
</dbReference>
<evidence type="ECO:0000256" key="8">
    <source>
        <dbReference type="ARBA" id="ARBA00023163"/>
    </source>
</evidence>
<keyword evidence="9" id="KW-0539">Nucleus</keyword>
<keyword evidence="2" id="KW-0479">Metal-binding</keyword>